<reference evidence="2" key="1">
    <citation type="submission" date="2021-02" db="EMBL/GenBank/DDBJ databases">
        <authorList>
            <person name="Dougan E. K."/>
            <person name="Rhodes N."/>
            <person name="Thang M."/>
            <person name="Chan C."/>
        </authorList>
    </citation>
    <scope>NUCLEOTIDE SEQUENCE</scope>
</reference>
<sequence>MLAAPGGLRFVTSFRWQMSQQLSLKKRIDVLQKDELLLREGRPIAGEGLVWTERVVRERLERILLRPIAFEVDKVEMAGTGGEVVDEIMAALKEHPTVPLKIEGHSTHPNAHFATVPSKGRADSVKATLQAAGRPPAAPTGRAPRGAAARIQRSRRRW</sequence>
<dbReference type="Gene3D" id="3.30.1330.60">
    <property type="entry name" value="OmpA-like domain"/>
    <property type="match status" value="1"/>
</dbReference>
<evidence type="ECO:0000313" key="2">
    <source>
        <dbReference type="EMBL" id="CAE8660631.1"/>
    </source>
</evidence>
<dbReference type="Proteomes" id="UP000626109">
    <property type="component" value="Unassembled WGS sequence"/>
</dbReference>
<organism evidence="2 3">
    <name type="scientific">Polarella glacialis</name>
    <name type="common">Dinoflagellate</name>
    <dbReference type="NCBI Taxonomy" id="89957"/>
    <lineage>
        <taxon>Eukaryota</taxon>
        <taxon>Sar</taxon>
        <taxon>Alveolata</taxon>
        <taxon>Dinophyceae</taxon>
        <taxon>Suessiales</taxon>
        <taxon>Suessiaceae</taxon>
        <taxon>Polarella</taxon>
    </lineage>
</organism>
<feature type="compositionally biased region" description="Low complexity" evidence="1">
    <location>
        <begin position="131"/>
        <end position="150"/>
    </location>
</feature>
<evidence type="ECO:0000256" key="1">
    <source>
        <dbReference type="SAM" id="MobiDB-lite"/>
    </source>
</evidence>
<proteinExistence type="predicted"/>
<protein>
    <recommendedName>
        <fullName evidence="4">OmpA-like domain-containing protein</fullName>
    </recommendedName>
</protein>
<dbReference type="InterPro" id="IPR036737">
    <property type="entry name" value="OmpA-like_sf"/>
</dbReference>
<evidence type="ECO:0008006" key="4">
    <source>
        <dbReference type="Google" id="ProtNLM"/>
    </source>
</evidence>
<gene>
    <name evidence="2" type="ORF">PGLA2088_LOCUS14213</name>
</gene>
<comment type="caution">
    <text evidence="2">The sequence shown here is derived from an EMBL/GenBank/DDBJ whole genome shotgun (WGS) entry which is preliminary data.</text>
</comment>
<name>A0A813J174_POLGL</name>
<dbReference type="AlphaFoldDB" id="A0A813J174"/>
<accession>A0A813J174</accession>
<dbReference type="EMBL" id="CAJNNW010017265">
    <property type="protein sequence ID" value="CAE8660631.1"/>
    <property type="molecule type" value="Genomic_DNA"/>
</dbReference>
<dbReference type="SUPFAM" id="SSF103088">
    <property type="entry name" value="OmpA-like"/>
    <property type="match status" value="1"/>
</dbReference>
<feature type="region of interest" description="Disordered" evidence="1">
    <location>
        <begin position="118"/>
        <end position="158"/>
    </location>
</feature>
<evidence type="ECO:0000313" key="3">
    <source>
        <dbReference type="Proteomes" id="UP000626109"/>
    </source>
</evidence>